<accession>A0A8H5BLN8</accession>
<evidence type="ECO:0000313" key="2">
    <source>
        <dbReference type="EMBL" id="KAF5325419.1"/>
    </source>
</evidence>
<dbReference type="EMBL" id="JAACJJ010000015">
    <property type="protein sequence ID" value="KAF5325419.1"/>
    <property type="molecule type" value="Genomic_DNA"/>
</dbReference>
<keyword evidence="3" id="KW-1185">Reference proteome</keyword>
<dbReference type="Gene3D" id="3.80.10.10">
    <property type="entry name" value="Ribonuclease Inhibitor"/>
    <property type="match status" value="1"/>
</dbReference>
<dbReference type="SUPFAM" id="SSF52047">
    <property type="entry name" value="RNI-like"/>
    <property type="match status" value="1"/>
</dbReference>
<dbReference type="InterPro" id="IPR032675">
    <property type="entry name" value="LRR_dom_sf"/>
</dbReference>
<feature type="domain" description="F-box" evidence="1">
    <location>
        <begin position="44"/>
        <end position="94"/>
    </location>
</feature>
<evidence type="ECO:0000259" key="1">
    <source>
        <dbReference type="Pfam" id="PF12937"/>
    </source>
</evidence>
<gene>
    <name evidence="2" type="ORF">D9619_010025</name>
</gene>
<reference evidence="2 3" key="1">
    <citation type="journal article" date="2020" name="ISME J.">
        <title>Uncovering the hidden diversity of litter-decomposition mechanisms in mushroom-forming fungi.</title>
        <authorList>
            <person name="Floudas D."/>
            <person name="Bentzer J."/>
            <person name="Ahren D."/>
            <person name="Johansson T."/>
            <person name="Persson P."/>
            <person name="Tunlid A."/>
        </authorList>
    </citation>
    <scope>NUCLEOTIDE SEQUENCE [LARGE SCALE GENOMIC DNA]</scope>
    <source>
        <strain evidence="2 3">CBS 101986</strain>
    </source>
</reference>
<sequence length="537" mass="61056">MDTHNSGHEARRLVDEEIASLTARMQPAIRLPNTQQNEPHASVSKLPDDILQLIFLILRDSSGRHLRDWLRVTHTCRYWWGVAIGSPLLWTHVYSETPPAFTQLMLERSRSAPLEVVLMRGEHSIRALTIILQEIERIRTLELHLDPPDFMDTVYDIVASFGRGREASSLESLIINISSRWSPVKTITDVFRPTRLLRRLTLSGGYYRWDMFPLPNLTRLCLDGRSLGEVSGAQFMEILRQMQKLEVLSMHWYGMRMSQFPPIPRPKPIYLPCLQKLQIRDGHQVHLESFLSLLRHPKLHQLEVNPHPVIDVIAFTKTVYSLIGKANFGPLESIRIEQPYISITALSDIDIDYNDETLSFLNMYIDAIDAMDEAALNANAGTRFEFVVDILSCIPLLDFPDKLSLRRISLDSTVAPIGGFTHLFMSLPHLETIEIHDKTALVLFKALEIAPVADRAIPSTPIPFPKLQSITWNGGCYYGEEPVPILSAAVFNVLYSGLLSRHRHGVPITKLELVECERLDNAQAYQLNEIGVKIIVK</sequence>
<dbReference type="AlphaFoldDB" id="A0A8H5BLN8"/>
<dbReference type="InterPro" id="IPR001810">
    <property type="entry name" value="F-box_dom"/>
</dbReference>
<dbReference type="Proteomes" id="UP000567179">
    <property type="component" value="Unassembled WGS sequence"/>
</dbReference>
<dbReference type="InterPro" id="IPR036047">
    <property type="entry name" value="F-box-like_dom_sf"/>
</dbReference>
<protein>
    <recommendedName>
        <fullName evidence="1">F-box domain-containing protein</fullName>
    </recommendedName>
</protein>
<dbReference type="Gene3D" id="1.20.1280.50">
    <property type="match status" value="1"/>
</dbReference>
<dbReference type="SUPFAM" id="SSF81383">
    <property type="entry name" value="F-box domain"/>
    <property type="match status" value="1"/>
</dbReference>
<evidence type="ECO:0000313" key="3">
    <source>
        <dbReference type="Proteomes" id="UP000567179"/>
    </source>
</evidence>
<name>A0A8H5BLN8_9AGAR</name>
<comment type="caution">
    <text evidence="2">The sequence shown here is derived from an EMBL/GenBank/DDBJ whole genome shotgun (WGS) entry which is preliminary data.</text>
</comment>
<proteinExistence type="predicted"/>
<organism evidence="2 3">
    <name type="scientific">Psilocybe cf. subviscida</name>
    <dbReference type="NCBI Taxonomy" id="2480587"/>
    <lineage>
        <taxon>Eukaryota</taxon>
        <taxon>Fungi</taxon>
        <taxon>Dikarya</taxon>
        <taxon>Basidiomycota</taxon>
        <taxon>Agaricomycotina</taxon>
        <taxon>Agaricomycetes</taxon>
        <taxon>Agaricomycetidae</taxon>
        <taxon>Agaricales</taxon>
        <taxon>Agaricineae</taxon>
        <taxon>Strophariaceae</taxon>
        <taxon>Psilocybe</taxon>
    </lineage>
</organism>
<dbReference type="Pfam" id="PF12937">
    <property type="entry name" value="F-box-like"/>
    <property type="match status" value="1"/>
</dbReference>
<dbReference type="OrthoDB" id="2269034at2759"/>